<dbReference type="EMBL" id="QTSX02002374">
    <property type="protein sequence ID" value="KAJ9075774.1"/>
    <property type="molecule type" value="Genomic_DNA"/>
</dbReference>
<gene>
    <name evidence="1" type="ORF">DSO57_1032509</name>
</gene>
<protein>
    <submittedName>
        <fullName evidence="1">Uncharacterized protein</fullName>
    </submittedName>
</protein>
<keyword evidence="2" id="KW-1185">Reference proteome</keyword>
<accession>A0ACC2TM24</accession>
<sequence length="114" mass="12958">MDQAELPLQTKEELSPNETMDPSLSHVALLLVSGKRATFPFPSTSTINELKHHVLDNWPEDWATDKPNSVYGLKFVHLGKFLEENLTLKEAKIPEGQQTVIHLKHQKGGSIRWF</sequence>
<dbReference type="Proteomes" id="UP001165960">
    <property type="component" value="Unassembled WGS sequence"/>
</dbReference>
<evidence type="ECO:0000313" key="1">
    <source>
        <dbReference type="EMBL" id="KAJ9075774.1"/>
    </source>
</evidence>
<proteinExistence type="predicted"/>
<evidence type="ECO:0000313" key="2">
    <source>
        <dbReference type="Proteomes" id="UP001165960"/>
    </source>
</evidence>
<comment type="caution">
    <text evidence="1">The sequence shown here is derived from an EMBL/GenBank/DDBJ whole genome shotgun (WGS) entry which is preliminary data.</text>
</comment>
<organism evidence="1 2">
    <name type="scientific">Entomophthora muscae</name>
    <dbReference type="NCBI Taxonomy" id="34485"/>
    <lineage>
        <taxon>Eukaryota</taxon>
        <taxon>Fungi</taxon>
        <taxon>Fungi incertae sedis</taxon>
        <taxon>Zoopagomycota</taxon>
        <taxon>Entomophthoromycotina</taxon>
        <taxon>Entomophthoromycetes</taxon>
        <taxon>Entomophthorales</taxon>
        <taxon>Entomophthoraceae</taxon>
        <taxon>Entomophthora</taxon>
    </lineage>
</organism>
<name>A0ACC2TM24_9FUNG</name>
<reference evidence="1" key="1">
    <citation type="submission" date="2022-04" db="EMBL/GenBank/DDBJ databases">
        <title>Genome of the entomopathogenic fungus Entomophthora muscae.</title>
        <authorList>
            <person name="Elya C."/>
            <person name="Lovett B.R."/>
            <person name="Lee E."/>
            <person name="Macias A.M."/>
            <person name="Hajek A.E."/>
            <person name="De Bivort B.L."/>
            <person name="Kasson M.T."/>
            <person name="De Fine Licht H.H."/>
            <person name="Stajich J.E."/>
        </authorList>
    </citation>
    <scope>NUCLEOTIDE SEQUENCE</scope>
    <source>
        <strain evidence="1">Berkeley</strain>
    </source>
</reference>